<sequence length="109" mass="12721">MSMTPSRRRLDAVRLKHLAEDGWVLIYRCNYCRNETAFLASDVVDIWGPEMKAFEPPQRCGRCRVSGYMRVQHYFPTSIDVGKLRLRRPAGKRSVQVWKWEMYGGPGAR</sequence>
<dbReference type="AlphaFoldDB" id="A0A1I7NEL4"/>
<gene>
    <name evidence="1" type="ORF">SAMN05216456_1885</name>
</gene>
<organism evidence="1 2">
    <name type="scientific">Devosia crocina</name>
    <dbReference type="NCBI Taxonomy" id="429728"/>
    <lineage>
        <taxon>Bacteria</taxon>
        <taxon>Pseudomonadati</taxon>
        <taxon>Pseudomonadota</taxon>
        <taxon>Alphaproteobacteria</taxon>
        <taxon>Hyphomicrobiales</taxon>
        <taxon>Devosiaceae</taxon>
        <taxon>Devosia</taxon>
    </lineage>
</organism>
<protein>
    <submittedName>
        <fullName evidence="1">Uncharacterized protein</fullName>
    </submittedName>
</protein>
<accession>A0A1I7NEL4</accession>
<name>A0A1I7NEL4_9HYPH</name>
<dbReference type="Proteomes" id="UP000199074">
    <property type="component" value="Unassembled WGS sequence"/>
</dbReference>
<dbReference type="STRING" id="429728.SAMN05216456_1885"/>
<reference evidence="1 2" key="1">
    <citation type="submission" date="2016-10" db="EMBL/GenBank/DDBJ databases">
        <authorList>
            <person name="de Groot N.N."/>
        </authorList>
    </citation>
    <scope>NUCLEOTIDE SEQUENCE [LARGE SCALE GENOMIC DNA]</scope>
    <source>
        <strain evidence="1 2">IPL20</strain>
    </source>
</reference>
<proteinExistence type="predicted"/>
<dbReference type="EMBL" id="FPCK01000001">
    <property type="protein sequence ID" value="SFV33102.1"/>
    <property type="molecule type" value="Genomic_DNA"/>
</dbReference>
<evidence type="ECO:0000313" key="2">
    <source>
        <dbReference type="Proteomes" id="UP000199074"/>
    </source>
</evidence>
<keyword evidence="2" id="KW-1185">Reference proteome</keyword>
<evidence type="ECO:0000313" key="1">
    <source>
        <dbReference type="EMBL" id="SFV33102.1"/>
    </source>
</evidence>